<reference evidence="2" key="2">
    <citation type="journal article" date="2015" name="Data Brief">
        <title>Shoot transcriptome of the giant reed, Arundo donax.</title>
        <authorList>
            <person name="Barrero R.A."/>
            <person name="Guerrero F.D."/>
            <person name="Moolhuijzen P."/>
            <person name="Goolsby J.A."/>
            <person name="Tidwell J."/>
            <person name="Bellgard S.E."/>
            <person name="Bellgard M.I."/>
        </authorList>
    </citation>
    <scope>NUCLEOTIDE SEQUENCE</scope>
    <source>
        <tissue evidence="2">Shoot tissue taken approximately 20 cm above the soil surface</tissue>
    </source>
</reference>
<organism evidence="2">
    <name type="scientific">Arundo donax</name>
    <name type="common">Giant reed</name>
    <name type="synonym">Donax arundinaceus</name>
    <dbReference type="NCBI Taxonomy" id="35708"/>
    <lineage>
        <taxon>Eukaryota</taxon>
        <taxon>Viridiplantae</taxon>
        <taxon>Streptophyta</taxon>
        <taxon>Embryophyta</taxon>
        <taxon>Tracheophyta</taxon>
        <taxon>Spermatophyta</taxon>
        <taxon>Magnoliopsida</taxon>
        <taxon>Liliopsida</taxon>
        <taxon>Poales</taxon>
        <taxon>Poaceae</taxon>
        <taxon>PACMAD clade</taxon>
        <taxon>Arundinoideae</taxon>
        <taxon>Arundineae</taxon>
        <taxon>Arundo</taxon>
    </lineage>
</organism>
<dbReference type="EMBL" id="GBRH01272446">
    <property type="protein sequence ID" value="JAD25449.1"/>
    <property type="molecule type" value="Transcribed_RNA"/>
</dbReference>
<evidence type="ECO:0000313" key="2">
    <source>
        <dbReference type="EMBL" id="JAD25449.1"/>
    </source>
</evidence>
<sequence>MTKLPLRFLSHMRTSRCPARRFRRAAALSSCPPPPARRRGSEPAPTESSAADEVGVENGKKRPPLSSCAELGLPVALAVDSSPARVTPASIRAPHAPHPLYLPSNRLLHPPPNPPPHPPPNRGSRPPHLRRR</sequence>
<evidence type="ECO:0000256" key="1">
    <source>
        <dbReference type="SAM" id="MobiDB-lite"/>
    </source>
</evidence>
<proteinExistence type="predicted"/>
<dbReference type="AlphaFoldDB" id="A0A0A8YGJ8"/>
<feature type="compositionally biased region" description="Pro residues" evidence="1">
    <location>
        <begin position="109"/>
        <end position="121"/>
    </location>
</feature>
<name>A0A0A8YGJ8_ARUDO</name>
<accession>A0A0A8YGJ8</accession>
<feature type="region of interest" description="Disordered" evidence="1">
    <location>
        <begin position="25"/>
        <end position="68"/>
    </location>
</feature>
<feature type="region of interest" description="Disordered" evidence="1">
    <location>
        <begin position="82"/>
        <end position="132"/>
    </location>
</feature>
<reference evidence="2" key="1">
    <citation type="submission" date="2014-09" db="EMBL/GenBank/DDBJ databases">
        <authorList>
            <person name="Magalhaes I.L.F."/>
            <person name="Oliveira U."/>
            <person name="Santos F.R."/>
            <person name="Vidigal T.H.D.A."/>
            <person name="Brescovit A.D."/>
            <person name="Santos A.J."/>
        </authorList>
    </citation>
    <scope>NUCLEOTIDE SEQUENCE</scope>
    <source>
        <tissue evidence="2">Shoot tissue taken approximately 20 cm above the soil surface</tissue>
    </source>
</reference>
<protein>
    <submittedName>
        <fullName evidence="2">Uncharacterized protein</fullName>
    </submittedName>
</protein>